<sequence length="570" mass="63754">MAHLPIVETAKCPHAATAKTPSPIVDESIPCAYAAGSGSFTKDPSKLTTSATLGDYSAYLGSLHRNAYASYIRLPELEKTWGLWALRSATPMPFDPLPHVLTPVASASPEGPPAALYRLVPAMSSFEMSMRLALDFYEVNLASIDNASAPPSRSHRSYVQHQTRLDSLLRNIGSQLHMLRTIIDIDTDDNPNNVVDQYVLTTTSSQESLGQPKAWWWSHTHPSALTTPHSFMQRLQAQVQSQFADLPFGLGVFGCSSKSHHLPYDVAVAPAFLRQYATENEAAFDEDHFFAMVHQICEAWCCVMERQLDAAQDDIDSLSTTFHAGDTPRVLRRIARRYRFCGHVWEYMIDHVTMLTEMDMADYHSFRLQLHGASGGQSVRMRQLRRRIFHLLPLIPAAFQAYVTPVYPVTAFNPTEWTDLLHLLAHVRCSDAPETNDELVHNLQQVYANHDLAPSSVMGVIQAVQTLENAVRRFYFGHQYMAIMVLGGGNTGSDGLTVKMLERTWKDPRRYFGCEQAKTQLSDVMDALHLQRDRLAKGKLMQSLMGEAKARRATAKGLTQCPNMKMTTVA</sequence>
<name>A0A397AHW4_APHAT</name>
<comment type="caution">
    <text evidence="1">The sequence shown here is derived from an EMBL/GenBank/DDBJ whole genome shotgun (WGS) entry which is preliminary data.</text>
</comment>
<dbReference type="SUPFAM" id="SSF140959">
    <property type="entry name" value="Indolic compounds 2,3-dioxygenase-like"/>
    <property type="match status" value="1"/>
</dbReference>
<protein>
    <recommendedName>
        <fullName evidence="3">Hs1pro-1 C-terminal domain-containing protein</fullName>
    </recommendedName>
</protein>
<accession>A0A397AHW4</accession>
<proteinExistence type="predicted"/>
<dbReference type="GO" id="GO:0020037">
    <property type="term" value="F:heme binding"/>
    <property type="evidence" value="ECO:0007669"/>
    <property type="project" value="InterPro"/>
</dbReference>
<organism evidence="1 2">
    <name type="scientific">Aphanomyces astaci</name>
    <name type="common">Crayfish plague agent</name>
    <dbReference type="NCBI Taxonomy" id="112090"/>
    <lineage>
        <taxon>Eukaryota</taxon>
        <taxon>Sar</taxon>
        <taxon>Stramenopiles</taxon>
        <taxon>Oomycota</taxon>
        <taxon>Saprolegniomycetes</taxon>
        <taxon>Saprolegniales</taxon>
        <taxon>Verrucalvaceae</taxon>
        <taxon>Aphanomyces</taxon>
    </lineage>
</organism>
<dbReference type="Proteomes" id="UP000266239">
    <property type="component" value="Unassembled WGS sequence"/>
</dbReference>
<evidence type="ECO:0008006" key="3">
    <source>
        <dbReference type="Google" id="ProtNLM"/>
    </source>
</evidence>
<evidence type="ECO:0000313" key="2">
    <source>
        <dbReference type="Proteomes" id="UP000266239"/>
    </source>
</evidence>
<dbReference type="AlphaFoldDB" id="A0A397AHW4"/>
<dbReference type="PANTHER" id="PTHR34795:SF1">
    <property type="entry name" value="NEMATODE RESISTANCE PROTEIN-LIKE HSPRO1"/>
    <property type="match status" value="1"/>
</dbReference>
<dbReference type="PANTHER" id="PTHR34795">
    <property type="entry name" value="NEMATODE RESISTANCE PROTEIN-LIKE HSPRO1"/>
    <property type="match status" value="1"/>
</dbReference>
<dbReference type="Gene3D" id="1.20.58.480">
    <property type="match status" value="1"/>
</dbReference>
<dbReference type="GO" id="GO:0046872">
    <property type="term" value="F:metal ion binding"/>
    <property type="evidence" value="ECO:0007669"/>
    <property type="project" value="InterPro"/>
</dbReference>
<dbReference type="VEuPathDB" id="FungiDB:H257_11808"/>
<dbReference type="GO" id="GO:0019441">
    <property type="term" value="P:L-tryptophan catabolic process to kynurenine"/>
    <property type="evidence" value="ECO:0007669"/>
    <property type="project" value="InterPro"/>
</dbReference>
<dbReference type="Pfam" id="PF03301">
    <property type="entry name" value="Trp_dioxygenase"/>
    <property type="match status" value="1"/>
</dbReference>
<gene>
    <name evidence="1" type="ORF">DYB25_010199</name>
</gene>
<dbReference type="InterPro" id="IPR004981">
    <property type="entry name" value="Trp_2_3_dOase"/>
</dbReference>
<dbReference type="GO" id="GO:0004833">
    <property type="term" value="F:L-tryptophan 2,3-dioxygenase activity"/>
    <property type="evidence" value="ECO:0007669"/>
    <property type="project" value="InterPro"/>
</dbReference>
<dbReference type="InterPro" id="IPR038759">
    <property type="entry name" value="HSPRO1/HSPRO2"/>
</dbReference>
<dbReference type="InterPro" id="IPR037217">
    <property type="entry name" value="Trp/Indoleamine_2_3_dOase-like"/>
</dbReference>
<evidence type="ECO:0000313" key="1">
    <source>
        <dbReference type="EMBL" id="RHY05368.1"/>
    </source>
</evidence>
<reference evidence="1 2" key="1">
    <citation type="submission" date="2018-08" db="EMBL/GenBank/DDBJ databases">
        <title>Aphanomyces genome sequencing and annotation.</title>
        <authorList>
            <person name="Minardi D."/>
            <person name="Oidtmann B."/>
            <person name="Van Der Giezen M."/>
            <person name="Studholme D.J."/>
        </authorList>
    </citation>
    <scope>NUCLEOTIDE SEQUENCE [LARGE SCALE GENOMIC DNA]</scope>
    <source>
        <strain evidence="1 2">Yx</strain>
    </source>
</reference>
<dbReference type="EMBL" id="QUTA01007917">
    <property type="protein sequence ID" value="RHY05368.1"/>
    <property type="molecule type" value="Genomic_DNA"/>
</dbReference>